<protein>
    <submittedName>
        <fullName evidence="1">Uncharacterized protein</fullName>
    </submittedName>
</protein>
<organism evidence="1 2">
    <name type="scientific">Elysia crispata</name>
    <name type="common">lettuce slug</name>
    <dbReference type="NCBI Taxonomy" id="231223"/>
    <lineage>
        <taxon>Eukaryota</taxon>
        <taxon>Metazoa</taxon>
        <taxon>Spiralia</taxon>
        <taxon>Lophotrochozoa</taxon>
        <taxon>Mollusca</taxon>
        <taxon>Gastropoda</taxon>
        <taxon>Heterobranchia</taxon>
        <taxon>Euthyneura</taxon>
        <taxon>Panpulmonata</taxon>
        <taxon>Sacoglossa</taxon>
        <taxon>Placobranchoidea</taxon>
        <taxon>Plakobranchidae</taxon>
        <taxon>Elysia</taxon>
    </lineage>
</organism>
<evidence type="ECO:0000313" key="1">
    <source>
        <dbReference type="EMBL" id="KAK3779137.1"/>
    </source>
</evidence>
<sequence length="71" mass="7610">MITAGKDDGLPMGYPLAAVRARNPPIVDQELLTLERANTGVDPRGENPFHLARKILNPLSALLGVSFTPVC</sequence>
<accession>A0AAE1A1C4</accession>
<keyword evidence="2" id="KW-1185">Reference proteome</keyword>
<evidence type="ECO:0000313" key="2">
    <source>
        <dbReference type="Proteomes" id="UP001283361"/>
    </source>
</evidence>
<dbReference type="AlphaFoldDB" id="A0AAE1A1C4"/>
<dbReference type="EMBL" id="JAWDGP010002879">
    <property type="protein sequence ID" value="KAK3779137.1"/>
    <property type="molecule type" value="Genomic_DNA"/>
</dbReference>
<name>A0AAE1A1C4_9GAST</name>
<reference evidence="1" key="1">
    <citation type="journal article" date="2023" name="G3 (Bethesda)">
        <title>A reference genome for the long-term kleptoplast-retaining sea slug Elysia crispata morphotype clarki.</title>
        <authorList>
            <person name="Eastman K.E."/>
            <person name="Pendleton A.L."/>
            <person name="Shaikh M.A."/>
            <person name="Suttiyut T."/>
            <person name="Ogas R."/>
            <person name="Tomko P."/>
            <person name="Gavelis G."/>
            <person name="Widhalm J.R."/>
            <person name="Wisecaver J.H."/>
        </authorList>
    </citation>
    <scope>NUCLEOTIDE SEQUENCE</scope>
    <source>
        <strain evidence="1">ECLA1</strain>
    </source>
</reference>
<comment type="caution">
    <text evidence="1">The sequence shown here is derived from an EMBL/GenBank/DDBJ whole genome shotgun (WGS) entry which is preliminary data.</text>
</comment>
<proteinExistence type="predicted"/>
<gene>
    <name evidence="1" type="ORF">RRG08_011160</name>
</gene>
<dbReference type="Proteomes" id="UP001283361">
    <property type="component" value="Unassembled WGS sequence"/>
</dbReference>